<sequence>MSATETRKSGGATGWLFGGLKKEEDTETLSSSDERWRTTPAPSGRDNQRGGGPLDQVGLDAAEGKKKGVALVVALTDMFVGVV</sequence>
<proteinExistence type="predicted"/>
<protein>
    <submittedName>
        <fullName evidence="1">Uncharacterized protein</fullName>
    </submittedName>
</protein>
<evidence type="ECO:0000313" key="1">
    <source>
        <dbReference type="EMBL" id="KAJ2966317.1"/>
    </source>
</evidence>
<dbReference type="Proteomes" id="UP001143856">
    <property type="component" value="Unassembled WGS sequence"/>
</dbReference>
<accession>A0ACC1MI28</accession>
<keyword evidence="2" id="KW-1185">Reference proteome</keyword>
<dbReference type="EMBL" id="JAPDGR010005165">
    <property type="protein sequence ID" value="KAJ2966317.1"/>
    <property type="molecule type" value="Genomic_DNA"/>
</dbReference>
<organism evidence="1 2">
    <name type="scientific">Xylaria curta</name>
    <dbReference type="NCBI Taxonomy" id="42375"/>
    <lineage>
        <taxon>Eukaryota</taxon>
        <taxon>Fungi</taxon>
        <taxon>Dikarya</taxon>
        <taxon>Ascomycota</taxon>
        <taxon>Pezizomycotina</taxon>
        <taxon>Sordariomycetes</taxon>
        <taxon>Xylariomycetidae</taxon>
        <taxon>Xylariales</taxon>
        <taxon>Xylariaceae</taxon>
        <taxon>Xylaria</taxon>
    </lineage>
</organism>
<comment type="caution">
    <text evidence="1">The sequence shown here is derived from an EMBL/GenBank/DDBJ whole genome shotgun (WGS) entry which is preliminary data.</text>
</comment>
<name>A0ACC1MI28_9PEZI</name>
<reference evidence="1" key="1">
    <citation type="submission" date="2022-10" db="EMBL/GenBank/DDBJ databases">
        <title>Genome Sequence of Xylaria curta.</title>
        <authorList>
            <person name="Buettner E."/>
        </authorList>
    </citation>
    <scope>NUCLEOTIDE SEQUENCE</scope>
    <source>
        <strain evidence="1">Babe10</strain>
    </source>
</reference>
<evidence type="ECO:0000313" key="2">
    <source>
        <dbReference type="Proteomes" id="UP001143856"/>
    </source>
</evidence>
<gene>
    <name evidence="1" type="ORF">NUW58_g10689</name>
</gene>